<evidence type="ECO:0000256" key="2">
    <source>
        <dbReference type="SAM" id="SignalP"/>
    </source>
</evidence>
<keyword evidence="1" id="KW-0472">Membrane</keyword>
<evidence type="ECO:0000256" key="1">
    <source>
        <dbReference type="SAM" id="Phobius"/>
    </source>
</evidence>
<feature type="chain" id="PRO_5046009947" evidence="2">
    <location>
        <begin position="24"/>
        <end position="232"/>
    </location>
</feature>
<dbReference type="RefSeq" id="WP_407592501.1">
    <property type="nucleotide sequence ID" value="NZ_JBHDIY010000002.1"/>
</dbReference>
<name>A0ABW8UVA7_9RHOB</name>
<keyword evidence="2" id="KW-0732">Signal</keyword>
<proteinExistence type="predicted"/>
<evidence type="ECO:0000313" key="4">
    <source>
        <dbReference type="EMBL" id="MFL4470654.1"/>
    </source>
</evidence>
<dbReference type="NCBIfam" id="TIGR03370">
    <property type="entry name" value="VPLPA-CTERM"/>
    <property type="match status" value="1"/>
</dbReference>
<dbReference type="InterPro" id="IPR013424">
    <property type="entry name" value="Ice-binding_C"/>
</dbReference>
<reference evidence="4 5" key="1">
    <citation type="submission" date="2024-08" db="EMBL/GenBank/DDBJ databases">
        <title>Tateyamaria sp. nov., isolated from marine algae.</title>
        <authorList>
            <person name="Choi B.J."/>
            <person name="Kim J.M."/>
            <person name="Lee J.K."/>
            <person name="Choi D.G."/>
            <person name="Bayburt H."/>
            <person name="Baek J.H."/>
            <person name="Han D.M."/>
            <person name="Jeon C.O."/>
        </authorList>
    </citation>
    <scope>NUCLEOTIDE SEQUENCE [LARGE SCALE GENOMIC DNA]</scope>
    <source>
        <strain evidence="4 5">KMU-156</strain>
    </source>
</reference>
<feature type="domain" description="Ice-binding protein C-terminal" evidence="3">
    <location>
        <begin position="204"/>
        <end position="229"/>
    </location>
</feature>
<keyword evidence="1" id="KW-1133">Transmembrane helix</keyword>
<feature type="signal peptide" evidence="2">
    <location>
        <begin position="1"/>
        <end position="23"/>
    </location>
</feature>
<gene>
    <name evidence="4" type="ORF">ACERZ8_12465</name>
</gene>
<dbReference type="InterPro" id="IPR022472">
    <property type="entry name" value="VPLPA-CTERM"/>
</dbReference>
<evidence type="ECO:0000313" key="5">
    <source>
        <dbReference type="Proteomes" id="UP001627408"/>
    </source>
</evidence>
<sequence length="232" mass="23777">MIKFKTILAAAVVSIVGVGAVQAAPVNGTGDLQGGVVFGSGNANGSFTGVNAFGVELGLRGKLRFDLNGDPQNQFNYDGDRTYTFDPALSNAPGNRAIWNFEFSLDVSQTPSGTFATSGWDFLIGIDTDPSAGVNLAFGGPFDPLLYSDNAGGPSVAQNSQNIGFAAYGAADPQAFGTYTISLFGTNGTEQLSTSIDIVVAPAPVPLPASALLLLGGVGAMGAFARRRRKTA</sequence>
<comment type="caution">
    <text evidence="4">The sequence shown here is derived from an EMBL/GenBank/DDBJ whole genome shotgun (WGS) entry which is preliminary data.</text>
</comment>
<organism evidence="4 5">
    <name type="scientific">Tateyamaria armeniaca</name>
    <dbReference type="NCBI Taxonomy" id="2518930"/>
    <lineage>
        <taxon>Bacteria</taxon>
        <taxon>Pseudomonadati</taxon>
        <taxon>Pseudomonadota</taxon>
        <taxon>Alphaproteobacteria</taxon>
        <taxon>Rhodobacterales</taxon>
        <taxon>Roseobacteraceae</taxon>
        <taxon>Tateyamaria</taxon>
    </lineage>
</organism>
<dbReference type="EMBL" id="JBHDIY010000002">
    <property type="protein sequence ID" value="MFL4470654.1"/>
    <property type="molecule type" value="Genomic_DNA"/>
</dbReference>
<keyword evidence="5" id="KW-1185">Reference proteome</keyword>
<dbReference type="Pfam" id="PF07589">
    <property type="entry name" value="PEP-CTERM"/>
    <property type="match status" value="1"/>
</dbReference>
<protein>
    <submittedName>
        <fullName evidence="4">VPLPA-CTERM sorting domain-containing protein</fullName>
    </submittedName>
</protein>
<feature type="transmembrane region" description="Helical" evidence="1">
    <location>
        <begin position="205"/>
        <end position="225"/>
    </location>
</feature>
<evidence type="ECO:0000259" key="3">
    <source>
        <dbReference type="Pfam" id="PF07589"/>
    </source>
</evidence>
<dbReference type="Proteomes" id="UP001627408">
    <property type="component" value="Unassembled WGS sequence"/>
</dbReference>
<keyword evidence="1" id="KW-0812">Transmembrane</keyword>
<accession>A0ABW8UVA7</accession>